<accession>X0GQU4</accession>
<feature type="region of interest" description="Disordered" evidence="1">
    <location>
        <begin position="1"/>
        <end position="36"/>
    </location>
</feature>
<protein>
    <submittedName>
        <fullName evidence="2">Uncharacterized protein</fullName>
    </submittedName>
</protein>
<name>X0GQU4_FUSOX</name>
<gene>
    <name evidence="2" type="ORF">FOPG_18089</name>
</gene>
<feature type="non-terminal residue" evidence="2">
    <location>
        <position position="36"/>
    </location>
</feature>
<reference evidence="2" key="1">
    <citation type="submission" date="2011-11" db="EMBL/GenBank/DDBJ databases">
        <title>The Genome Sequence of Fusarium oxysporum PHW808.</title>
        <authorList>
            <consortium name="The Broad Institute Genome Sequencing Platform"/>
            <person name="Ma L.-J."/>
            <person name="Gale L.R."/>
            <person name="Schwartz D.C."/>
            <person name="Zhou S."/>
            <person name="Corby-Kistler H."/>
            <person name="Young S.K."/>
            <person name="Zeng Q."/>
            <person name="Gargeya S."/>
            <person name="Fitzgerald M."/>
            <person name="Haas B."/>
            <person name="Abouelleil A."/>
            <person name="Alvarado L."/>
            <person name="Arachchi H.M."/>
            <person name="Berlin A."/>
            <person name="Brown A."/>
            <person name="Chapman S.B."/>
            <person name="Chen Z."/>
            <person name="Dunbar C."/>
            <person name="Freedman E."/>
            <person name="Gearin G."/>
            <person name="Goldberg J."/>
            <person name="Griggs A."/>
            <person name="Gujja S."/>
            <person name="Heiman D."/>
            <person name="Howarth C."/>
            <person name="Larson L."/>
            <person name="Lui A."/>
            <person name="MacDonald P.J.P."/>
            <person name="Montmayeur A."/>
            <person name="Murphy C."/>
            <person name="Neiman D."/>
            <person name="Pearson M."/>
            <person name="Priest M."/>
            <person name="Roberts A."/>
            <person name="Saif S."/>
            <person name="Shea T."/>
            <person name="Shenoy N."/>
            <person name="Sisk P."/>
            <person name="Stolte C."/>
            <person name="Sykes S."/>
            <person name="Wortman J."/>
            <person name="Nusbaum C."/>
            <person name="Birren B."/>
        </authorList>
    </citation>
    <scope>NUCLEOTIDE SEQUENCE [LARGE SCALE GENOMIC DNA]</scope>
    <source>
        <strain evidence="2">54008</strain>
    </source>
</reference>
<reference evidence="2" key="2">
    <citation type="submission" date="2014-03" db="EMBL/GenBank/DDBJ databases">
        <title>The Genome Annotation of Fusarium oxysporum PHW808.</title>
        <authorList>
            <consortium name="The Broad Institute Genomics Platform"/>
            <person name="Ma L.-J."/>
            <person name="Corby-Kistler H."/>
            <person name="Broz K."/>
            <person name="Gale L.R."/>
            <person name="Jonkers W."/>
            <person name="O'Donnell K."/>
            <person name="Ploetz R."/>
            <person name="Steinberg C."/>
            <person name="Schwartz D.C."/>
            <person name="VanEtten H."/>
            <person name="Zhou S."/>
            <person name="Young S.K."/>
            <person name="Zeng Q."/>
            <person name="Gargeya S."/>
            <person name="Fitzgerald M."/>
            <person name="Abouelleil A."/>
            <person name="Alvarado L."/>
            <person name="Chapman S.B."/>
            <person name="Gainer-Dewar J."/>
            <person name="Goldberg J."/>
            <person name="Griggs A."/>
            <person name="Gujja S."/>
            <person name="Hansen M."/>
            <person name="Howarth C."/>
            <person name="Imamovic A."/>
            <person name="Ireland A."/>
            <person name="Larimer J."/>
            <person name="McCowan C."/>
            <person name="Murphy C."/>
            <person name="Pearson M."/>
            <person name="Poon T.W."/>
            <person name="Priest M."/>
            <person name="Roberts A."/>
            <person name="Saif S."/>
            <person name="Shea T."/>
            <person name="Sykes S."/>
            <person name="Wortman J."/>
            <person name="Nusbaum C."/>
            <person name="Birren B."/>
        </authorList>
    </citation>
    <scope>NUCLEOTIDE SEQUENCE</scope>
    <source>
        <strain evidence="2">54008</strain>
    </source>
</reference>
<sequence length="36" mass="3940">MAGTSLNQEVLASARKGKSMAVNRRTGTRPPIDRLR</sequence>
<organism evidence="2">
    <name type="scientific">Fusarium oxysporum f. sp. conglutinans race 2 54008</name>
    <dbReference type="NCBI Taxonomy" id="1089457"/>
    <lineage>
        <taxon>Eukaryota</taxon>
        <taxon>Fungi</taxon>
        <taxon>Dikarya</taxon>
        <taxon>Ascomycota</taxon>
        <taxon>Pezizomycotina</taxon>
        <taxon>Sordariomycetes</taxon>
        <taxon>Hypocreomycetidae</taxon>
        <taxon>Hypocreales</taxon>
        <taxon>Nectriaceae</taxon>
        <taxon>Fusarium</taxon>
        <taxon>Fusarium oxysporum species complex</taxon>
    </lineage>
</organism>
<evidence type="ECO:0000256" key="1">
    <source>
        <dbReference type="SAM" id="MobiDB-lite"/>
    </source>
</evidence>
<dbReference type="AlphaFoldDB" id="X0GQU4"/>
<dbReference type="Proteomes" id="UP000030676">
    <property type="component" value="Unassembled WGS sequence"/>
</dbReference>
<dbReference type="EMBL" id="KK033571">
    <property type="protein sequence ID" value="EXL65693.1"/>
    <property type="molecule type" value="Genomic_DNA"/>
</dbReference>
<evidence type="ECO:0000313" key="2">
    <source>
        <dbReference type="EMBL" id="EXL65693.1"/>
    </source>
</evidence>
<proteinExistence type="predicted"/>
<feature type="compositionally biased region" description="Polar residues" evidence="1">
    <location>
        <begin position="1"/>
        <end position="10"/>
    </location>
</feature>
<dbReference type="HOGENOM" id="CLU_3362190_0_0_1"/>